<feature type="region of interest" description="Disordered" evidence="1">
    <location>
        <begin position="294"/>
        <end position="313"/>
    </location>
</feature>
<dbReference type="Proteomes" id="UP000195667">
    <property type="component" value="Unassembled WGS sequence"/>
</dbReference>
<dbReference type="InterPro" id="IPR050111">
    <property type="entry name" value="C-type_lectin/snaclec_domain"/>
</dbReference>
<evidence type="ECO:0000256" key="1">
    <source>
        <dbReference type="SAM" id="MobiDB-lite"/>
    </source>
</evidence>
<dbReference type="PROSITE" id="PS50041">
    <property type="entry name" value="C_TYPE_LECTIN_2"/>
    <property type="match status" value="1"/>
</dbReference>
<evidence type="ECO:0000313" key="5">
    <source>
        <dbReference type="Proteomes" id="UP000195667"/>
    </source>
</evidence>
<keyword evidence="5" id="KW-1185">Reference proteome</keyword>
<protein>
    <recommendedName>
        <fullName evidence="3">C-type lectin domain-containing protein</fullName>
    </recommendedName>
</protein>
<feature type="signal peptide" evidence="2">
    <location>
        <begin position="1"/>
        <end position="27"/>
    </location>
</feature>
<organism evidence="4 5">
    <name type="scientific">Crenothrix polyspora</name>
    <dbReference type="NCBI Taxonomy" id="360316"/>
    <lineage>
        <taxon>Bacteria</taxon>
        <taxon>Pseudomonadati</taxon>
        <taxon>Pseudomonadota</taxon>
        <taxon>Gammaproteobacteria</taxon>
        <taxon>Methylococcales</taxon>
        <taxon>Crenotrichaceae</taxon>
        <taxon>Crenothrix</taxon>
    </lineage>
</organism>
<gene>
    <name evidence="4" type="ORF">CRENPOLYSF1_470023</name>
</gene>
<feature type="chain" id="PRO_5012593846" description="C-type lectin domain-containing protein" evidence="2">
    <location>
        <begin position="28"/>
        <end position="313"/>
    </location>
</feature>
<dbReference type="RefSeq" id="WP_087143981.1">
    <property type="nucleotide sequence ID" value="NZ_FUKI01000123.1"/>
</dbReference>
<dbReference type="InterPro" id="IPR001304">
    <property type="entry name" value="C-type_lectin-like"/>
</dbReference>
<dbReference type="InterPro" id="IPR016186">
    <property type="entry name" value="C-type_lectin-like/link_sf"/>
</dbReference>
<dbReference type="SUPFAM" id="SSF56436">
    <property type="entry name" value="C-type lectin-like"/>
    <property type="match status" value="1"/>
</dbReference>
<accession>A0A1R4HCG2</accession>
<dbReference type="SMART" id="SM00034">
    <property type="entry name" value="CLECT"/>
    <property type="match status" value="1"/>
</dbReference>
<reference evidence="5" key="1">
    <citation type="submission" date="2017-02" db="EMBL/GenBank/DDBJ databases">
        <authorList>
            <person name="Daims H."/>
        </authorList>
    </citation>
    <scope>NUCLEOTIDE SEQUENCE [LARGE SCALE GENOMIC DNA]</scope>
</reference>
<dbReference type="Gene3D" id="3.10.100.10">
    <property type="entry name" value="Mannose-Binding Protein A, subunit A"/>
    <property type="match status" value="1"/>
</dbReference>
<feature type="compositionally biased region" description="Basic and acidic residues" evidence="1">
    <location>
        <begin position="294"/>
        <end position="303"/>
    </location>
</feature>
<dbReference type="Pfam" id="PF00059">
    <property type="entry name" value="Lectin_C"/>
    <property type="match status" value="1"/>
</dbReference>
<dbReference type="AlphaFoldDB" id="A0A1R4HCG2"/>
<feature type="domain" description="C-type lectin" evidence="3">
    <location>
        <begin position="36"/>
        <end position="146"/>
    </location>
</feature>
<evidence type="ECO:0000256" key="2">
    <source>
        <dbReference type="SAM" id="SignalP"/>
    </source>
</evidence>
<dbReference type="OrthoDB" id="6335194at2"/>
<dbReference type="PANTHER" id="PTHR22803">
    <property type="entry name" value="MANNOSE, PHOSPHOLIPASE, LECTIN RECEPTOR RELATED"/>
    <property type="match status" value="1"/>
</dbReference>
<evidence type="ECO:0000259" key="3">
    <source>
        <dbReference type="PROSITE" id="PS50041"/>
    </source>
</evidence>
<evidence type="ECO:0000313" key="4">
    <source>
        <dbReference type="EMBL" id="SJM93721.1"/>
    </source>
</evidence>
<sequence length="313" mass="34890">MINKKQLTHALYLSGITLLSLNTPVQADSNRLQWESNKHFYQRFDQPLTWLAAQARCQLTDGHLVTITSDPERDFINNNMYKNSAFWIGASDVAVNGRFNWVTGEKWGYQNFATGFRNIKNADYLWATTYEWGANAKDGINSYVCEWSNHNYVDIASVPDFNGNGAKEIAVMYVDYITQKHVVKIRDSKTGAVLSTLTFKSGLRAPLGLVVIDDINGNRVPEIGALYSQIGALYSEFGQPSINIKDAKNDKVYLKSLSFLNSSFAPKEVMVSPDTNGNRASEITVLGIGKADNMPRAETRDSKSGAVLSSMRF</sequence>
<keyword evidence="2" id="KW-0732">Signal</keyword>
<proteinExistence type="predicted"/>
<dbReference type="InterPro" id="IPR016187">
    <property type="entry name" value="CTDL_fold"/>
</dbReference>
<dbReference type="EMBL" id="FUKI01000123">
    <property type="protein sequence ID" value="SJM93721.1"/>
    <property type="molecule type" value="Genomic_DNA"/>
</dbReference>
<name>A0A1R4HCG2_9GAMM</name>